<proteinExistence type="predicted"/>
<dbReference type="InterPro" id="IPR019225">
    <property type="entry name" value="DUF2155"/>
</dbReference>
<evidence type="ECO:0008006" key="4">
    <source>
        <dbReference type="Google" id="ProtNLM"/>
    </source>
</evidence>
<gene>
    <name evidence="2" type="ORF">FM111_07225</name>
</gene>
<dbReference type="Pfam" id="PF09923">
    <property type="entry name" value="DUF2155"/>
    <property type="match status" value="1"/>
</dbReference>
<reference evidence="2 3" key="1">
    <citation type="submission" date="2017-02" db="EMBL/GenBank/DDBJ databases">
        <authorList>
            <person name="Peterson S.W."/>
        </authorList>
    </citation>
    <scope>NUCLEOTIDE SEQUENCE [LARGE SCALE GENOMIC DNA]</scope>
    <source>
        <strain evidence="2 3">3F5N</strain>
    </source>
</reference>
<name>A0A1R4FUW9_BREDI</name>
<dbReference type="OrthoDB" id="9810376at2"/>
<dbReference type="AlphaFoldDB" id="A0A1R4FUW9"/>
<feature type="region of interest" description="Disordered" evidence="1">
    <location>
        <begin position="103"/>
        <end position="128"/>
    </location>
</feature>
<evidence type="ECO:0000313" key="2">
    <source>
        <dbReference type="EMBL" id="SJM59633.1"/>
    </source>
</evidence>
<protein>
    <recommendedName>
        <fullName evidence="4">DUF2155 domain-containing protein</fullName>
    </recommendedName>
</protein>
<dbReference type="EMBL" id="FUIE01000037">
    <property type="protein sequence ID" value="SJM59633.1"/>
    <property type="molecule type" value="Genomic_DNA"/>
</dbReference>
<organism evidence="2 3">
    <name type="scientific">Brevundimonas diminuta 3F5N</name>
    <dbReference type="NCBI Taxonomy" id="1255603"/>
    <lineage>
        <taxon>Bacteria</taxon>
        <taxon>Pseudomonadati</taxon>
        <taxon>Pseudomonadota</taxon>
        <taxon>Alphaproteobacteria</taxon>
        <taxon>Caulobacterales</taxon>
        <taxon>Caulobacteraceae</taxon>
        <taxon>Brevundimonas</taxon>
    </lineage>
</organism>
<feature type="compositionally biased region" description="Acidic residues" evidence="1">
    <location>
        <begin position="103"/>
        <end position="114"/>
    </location>
</feature>
<evidence type="ECO:0000256" key="1">
    <source>
        <dbReference type="SAM" id="MobiDB-lite"/>
    </source>
</evidence>
<sequence length="234" mass="24366">MTLRHVLLAGVVVAGLAISGVGVASALMDLPQDATPAPADPIGDLLRDTGRTPLQPTQPQPQTPPANGGQAPASNPATNPAAPAQPGVPTVAVQGQEVAVQEEVPEDLTAEEEAAPAPAAPTTPPGVRQRRRIAVIQAVDKTTAETMRFEVEVGGRPVRFGRTLLFKARACEVSASDEMTEDAIAYMEVGVQPRGLAVPTEARQVFKGWMFASSPSVSGLQHPVYDAWVVGCKA</sequence>
<dbReference type="Proteomes" id="UP000195766">
    <property type="component" value="Unassembled WGS sequence"/>
</dbReference>
<accession>A0A1R4FUW9</accession>
<dbReference type="RefSeq" id="WP_087140313.1">
    <property type="nucleotide sequence ID" value="NZ_FUIE01000037.1"/>
</dbReference>
<evidence type="ECO:0000313" key="3">
    <source>
        <dbReference type="Proteomes" id="UP000195766"/>
    </source>
</evidence>
<feature type="region of interest" description="Disordered" evidence="1">
    <location>
        <begin position="35"/>
        <end position="88"/>
    </location>
</feature>
<feature type="compositionally biased region" description="Low complexity" evidence="1">
    <location>
        <begin position="65"/>
        <end position="88"/>
    </location>
</feature>